<dbReference type="Ensembl" id="ENSSRHT00000016773.1">
    <property type="protein sequence ID" value="ENSSRHP00000016233.1"/>
    <property type="gene ID" value="ENSSRHG00000008964.1"/>
</dbReference>
<organism evidence="2 3">
    <name type="scientific">Sinocyclocheilus rhinocerous</name>
    <dbReference type="NCBI Taxonomy" id="307959"/>
    <lineage>
        <taxon>Eukaryota</taxon>
        <taxon>Metazoa</taxon>
        <taxon>Chordata</taxon>
        <taxon>Craniata</taxon>
        <taxon>Vertebrata</taxon>
        <taxon>Euteleostomi</taxon>
        <taxon>Actinopterygii</taxon>
        <taxon>Neopterygii</taxon>
        <taxon>Teleostei</taxon>
        <taxon>Ostariophysi</taxon>
        <taxon>Cypriniformes</taxon>
        <taxon>Cyprinidae</taxon>
        <taxon>Cyprininae</taxon>
        <taxon>Sinocyclocheilus</taxon>
    </lineage>
</organism>
<evidence type="ECO:0000313" key="3">
    <source>
        <dbReference type="Proteomes" id="UP000472270"/>
    </source>
</evidence>
<dbReference type="AlphaFoldDB" id="A0A673GS90"/>
<keyword evidence="1" id="KW-0472">Membrane</keyword>
<proteinExistence type="predicted"/>
<keyword evidence="1" id="KW-0812">Transmembrane</keyword>
<keyword evidence="1" id="KW-1133">Transmembrane helix</keyword>
<protein>
    <submittedName>
        <fullName evidence="2">Uncharacterized protein</fullName>
    </submittedName>
</protein>
<dbReference type="Proteomes" id="UP000472270">
    <property type="component" value="Unassembled WGS sequence"/>
</dbReference>
<feature type="transmembrane region" description="Helical" evidence="1">
    <location>
        <begin position="79"/>
        <end position="102"/>
    </location>
</feature>
<reference evidence="2" key="2">
    <citation type="submission" date="2025-09" db="UniProtKB">
        <authorList>
            <consortium name="Ensembl"/>
        </authorList>
    </citation>
    <scope>IDENTIFICATION</scope>
</reference>
<reference evidence="2" key="1">
    <citation type="submission" date="2025-08" db="UniProtKB">
        <authorList>
            <consortium name="Ensembl"/>
        </authorList>
    </citation>
    <scope>IDENTIFICATION</scope>
</reference>
<evidence type="ECO:0000313" key="2">
    <source>
        <dbReference type="Ensembl" id="ENSSRHP00000016233.1"/>
    </source>
</evidence>
<sequence>TDDDKGTLYDGKNMALFEVSSNFPLFLSCSVALSICLSLSDTGDGNPRESSPFINNTDDDKGTLYDGKNMALFEVSSNLISILLNMFILLVKFILFYLFIYFCR</sequence>
<accession>A0A673GS90</accession>
<name>A0A673GS90_9TELE</name>
<keyword evidence="3" id="KW-1185">Reference proteome</keyword>
<evidence type="ECO:0000256" key="1">
    <source>
        <dbReference type="SAM" id="Phobius"/>
    </source>
</evidence>